<protein>
    <submittedName>
        <fullName evidence="7">Nce102p</fullName>
    </submittedName>
</protein>
<dbReference type="Pfam" id="PF01284">
    <property type="entry name" value="MARVEL"/>
    <property type="match status" value="1"/>
</dbReference>
<evidence type="ECO:0000256" key="1">
    <source>
        <dbReference type="ARBA" id="ARBA00004141"/>
    </source>
</evidence>
<evidence type="ECO:0000313" key="8">
    <source>
        <dbReference type="Proteomes" id="UP000189580"/>
    </source>
</evidence>
<comment type="subcellular location">
    <subcellularLocation>
        <location evidence="1">Membrane</location>
        <topology evidence="1">Multi-pass membrane protein</topology>
    </subcellularLocation>
</comment>
<feature type="transmembrane region" description="Helical" evidence="5">
    <location>
        <begin position="125"/>
        <end position="146"/>
    </location>
</feature>
<dbReference type="GO" id="GO:0032126">
    <property type="term" value="C:eisosome"/>
    <property type="evidence" value="ECO:0007669"/>
    <property type="project" value="TreeGrafter"/>
</dbReference>
<dbReference type="GeneID" id="30034457"/>
<dbReference type="RefSeq" id="XP_018737397.1">
    <property type="nucleotide sequence ID" value="XM_018879485.1"/>
</dbReference>
<evidence type="ECO:0000256" key="2">
    <source>
        <dbReference type="ARBA" id="ARBA00022692"/>
    </source>
</evidence>
<dbReference type="OrthoDB" id="5423111at2759"/>
<dbReference type="GO" id="GO:0005886">
    <property type="term" value="C:plasma membrane"/>
    <property type="evidence" value="ECO:0007669"/>
    <property type="project" value="TreeGrafter"/>
</dbReference>
<proteinExistence type="predicted"/>
<accession>A0A161HGL5</accession>
<feature type="transmembrane region" description="Helical" evidence="5">
    <location>
        <begin position="67"/>
        <end position="93"/>
    </location>
</feature>
<dbReference type="GO" id="GO:0072659">
    <property type="term" value="P:protein localization to plasma membrane"/>
    <property type="evidence" value="ECO:0007669"/>
    <property type="project" value="TreeGrafter"/>
</dbReference>
<evidence type="ECO:0000259" key="6">
    <source>
        <dbReference type="Pfam" id="PF01284"/>
    </source>
</evidence>
<dbReference type="GO" id="GO:0070941">
    <property type="term" value="P:eisosome assembly"/>
    <property type="evidence" value="ECO:0007669"/>
    <property type="project" value="TreeGrafter"/>
</dbReference>
<dbReference type="KEGG" id="slb:AWJ20_2535"/>
<keyword evidence="2 5" id="KW-0812">Transmembrane</keyword>
<reference evidence="7 8" key="1">
    <citation type="submission" date="2016-02" db="EMBL/GenBank/DDBJ databases">
        <title>Complete genome sequence and transcriptome regulation of the pentose utilising yeast Sugiyamaella lignohabitans.</title>
        <authorList>
            <person name="Bellasio M."/>
            <person name="Peymann A."/>
            <person name="Valli M."/>
            <person name="Sipitzky M."/>
            <person name="Graf A."/>
            <person name="Sauer M."/>
            <person name="Marx H."/>
            <person name="Mattanovich D."/>
        </authorList>
    </citation>
    <scope>NUCLEOTIDE SEQUENCE [LARGE SCALE GENOMIC DNA]</scope>
    <source>
        <strain evidence="7 8">CBS 10342</strain>
    </source>
</reference>
<dbReference type="InterPro" id="IPR052649">
    <property type="entry name" value="NCE102-like"/>
</dbReference>
<dbReference type="AlphaFoldDB" id="A0A161HGL5"/>
<organism evidence="7 8">
    <name type="scientific">Sugiyamaella lignohabitans</name>
    <dbReference type="NCBI Taxonomy" id="796027"/>
    <lineage>
        <taxon>Eukaryota</taxon>
        <taxon>Fungi</taxon>
        <taxon>Dikarya</taxon>
        <taxon>Ascomycota</taxon>
        <taxon>Saccharomycotina</taxon>
        <taxon>Dipodascomycetes</taxon>
        <taxon>Dipodascales</taxon>
        <taxon>Trichomonascaceae</taxon>
        <taxon>Sugiyamaella</taxon>
    </lineage>
</organism>
<dbReference type="Proteomes" id="UP000189580">
    <property type="component" value="Chromosome b"/>
</dbReference>
<dbReference type="EMBL" id="CP014503">
    <property type="protein sequence ID" value="ANB14920.1"/>
    <property type="molecule type" value="Genomic_DNA"/>
</dbReference>
<feature type="domain" description="MARVEL" evidence="6">
    <location>
        <begin position="6"/>
        <end position="138"/>
    </location>
</feature>
<keyword evidence="3 5" id="KW-1133">Transmembrane helix</keyword>
<keyword evidence="4 5" id="KW-0472">Membrane</keyword>
<name>A0A161HGL5_9ASCO</name>
<dbReference type="PANTHER" id="PTHR28165">
    <property type="entry name" value="NON-CLASSICAL EXPORT PROTEIN 2-RELATED"/>
    <property type="match status" value="1"/>
</dbReference>
<evidence type="ECO:0000313" key="7">
    <source>
        <dbReference type="EMBL" id="ANB14920.1"/>
    </source>
</evidence>
<feature type="transmembrane region" description="Helical" evidence="5">
    <location>
        <begin position="41"/>
        <end position="61"/>
    </location>
</feature>
<dbReference type="PANTHER" id="PTHR28165:SF1">
    <property type="entry name" value="NON-CLASSICAL EXPORT PROTEIN 2-RELATED"/>
    <property type="match status" value="1"/>
</dbReference>
<feature type="transmembrane region" description="Helical" evidence="5">
    <location>
        <begin position="12"/>
        <end position="29"/>
    </location>
</feature>
<sequence>MAAFIDPILRGSLFVYLAILLGLIGSLIADQSHVNPQVNFGIFATVFGLVFGVFYGLGAAFVEFLAFPIVIAIFDFLNFVFLFAAATAIATALRVHSCNNKSYVDHNTVAQGSSGRCRRAQASVAFLYFSAFTILGLFIYSTISVFSQGAFSLPTSRRSAAPRTGIPTMSQV</sequence>
<evidence type="ECO:0000256" key="3">
    <source>
        <dbReference type="ARBA" id="ARBA00022989"/>
    </source>
</evidence>
<gene>
    <name evidence="7" type="primary">NCE102</name>
    <name evidence="7" type="ORF">AWJ20_2535</name>
</gene>
<evidence type="ECO:0000256" key="4">
    <source>
        <dbReference type="ARBA" id="ARBA00023136"/>
    </source>
</evidence>
<keyword evidence="8" id="KW-1185">Reference proteome</keyword>
<dbReference type="InterPro" id="IPR008253">
    <property type="entry name" value="Marvel"/>
</dbReference>
<evidence type="ECO:0000256" key="5">
    <source>
        <dbReference type="SAM" id="Phobius"/>
    </source>
</evidence>